<organism evidence="1 2">
    <name type="scientific">Abyssicoccus albus</name>
    <dbReference type="NCBI Taxonomy" id="1817405"/>
    <lineage>
        <taxon>Bacteria</taxon>
        <taxon>Bacillati</taxon>
        <taxon>Bacillota</taxon>
        <taxon>Bacilli</taxon>
        <taxon>Bacillales</taxon>
        <taxon>Abyssicoccaceae</taxon>
    </lineage>
</organism>
<gene>
    <name evidence="1" type="ORF">EDD62_0239</name>
</gene>
<proteinExistence type="predicted"/>
<accession>A0A3N5C5Q2</accession>
<dbReference type="InterPro" id="IPR020908">
    <property type="entry name" value="UPF0738"/>
</dbReference>
<evidence type="ECO:0000313" key="2">
    <source>
        <dbReference type="Proteomes" id="UP000277108"/>
    </source>
</evidence>
<dbReference type="Pfam" id="PF19785">
    <property type="entry name" value="UPF0738"/>
    <property type="match status" value="1"/>
</dbReference>
<sequence length="118" mass="13964">MNLYITEVKIKDGQFYGYTEESIEGYEATGRMIVDSDQHSFIYLLDNGKSFDNLHFVQETWGMLHESFEKHPIIINDTLELIEFKDEMNDLLWNIKGNDNYGKDFHEAVEETFKLKDE</sequence>
<reference evidence="1 2" key="1">
    <citation type="submission" date="2018-11" db="EMBL/GenBank/DDBJ databases">
        <title>Genomic Encyclopedia of Type Strains, Phase IV (KMG-IV): sequencing the most valuable type-strain genomes for metagenomic binning, comparative biology and taxonomic classification.</title>
        <authorList>
            <person name="Goeker M."/>
        </authorList>
    </citation>
    <scope>NUCLEOTIDE SEQUENCE [LARGE SCALE GENOMIC DNA]</scope>
    <source>
        <strain evidence="1 2">DSM 29158</strain>
    </source>
</reference>
<protein>
    <submittedName>
        <fullName evidence="1">Uncharacterized protein</fullName>
    </submittedName>
</protein>
<keyword evidence="2" id="KW-1185">Reference proteome</keyword>
<evidence type="ECO:0000313" key="1">
    <source>
        <dbReference type="EMBL" id="RPF57618.1"/>
    </source>
</evidence>
<name>A0A3N5C5Q2_9BACL</name>
<dbReference type="Proteomes" id="UP000277108">
    <property type="component" value="Unassembled WGS sequence"/>
</dbReference>
<comment type="caution">
    <text evidence="1">The sequence shown here is derived from an EMBL/GenBank/DDBJ whole genome shotgun (WGS) entry which is preliminary data.</text>
</comment>
<dbReference type="AlphaFoldDB" id="A0A3N5C5Q2"/>
<dbReference type="RefSeq" id="WP_123807220.1">
    <property type="nucleotide sequence ID" value="NZ_RKRK01000002.1"/>
</dbReference>
<dbReference type="OrthoDB" id="2966478at2"/>
<dbReference type="EMBL" id="RKRK01000002">
    <property type="protein sequence ID" value="RPF57618.1"/>
    <property type="molecule type" value="Genomic_DNA"/>
</dbReference>